<sequence>MTSSHPNGPAIVLVQGSFQLPDVYSKLAEALRDCGYQVFQPPMPSLMMSNKPDFVLKSLETDALAVRSKIIELVDAKRTVFVVMHSYGGLVGTEAVTEDLTAAHRQSQGEEGGVVHLFYFAAFILSKGQSVLNTFGNSPNHDVKPDGRFVLKNAAEVLYHDLPAKEAERWASRLLYQAPKVQEYALTNEAFRFVPSTYLVCEKDRGPPPQYQHMFGTKAGSKILSMQCGHSPMLSHTSELTEMIVQAIKSVDGGSR</sequence>
<evidence type="ECO:0000313" key="3">
    <source>
        <dbReference type="Proteomes" id="UP000030651"/>
    </source>
</evidence>
<dbReference type="InterPro" id="IPR000073">
    <property type="entry name" value="AB_hydrolase_1"/>
</dbReference>
<dbReference type="InParanoid" id="W3WRS2"/>
<gene>
    <name evidence="2" type="ORF">PFICI_11940</name>
</gene>
<dbReference type="OMA" id="DGRFRIM"/>
<dbReference type="KEGG" id="pfy:PFICI_11940"/>
<dbReference type="eggNOG" id="ENOG502SMII">
    <property type="taxonomic scope" value="Eukaryota"/>
</dbReference>
<dbReference type="AlphaFoldDB" id="W3WRS2"/>
<protein>
    <recommendedName>
        <fullName evidence="1">AB hydrolase-1 domain-containing protein</fullName>
    </recommendedName>
</protein>
<dbReference type="HOGENOM" id="CLU_046066_1_3_1"/>
<dbReference type="RefSeq" id="XP_007838712.1">
    <property type="nucleotide sequence ID" value="XM_007840521.1"/>
</dbReference>
<proteinExistence type="predicted"/>
<dbReference type="OrthoDB" id="408373at2759"/>
<keyword evidence="3" id="KW-1185">Reference proteome</keyword>
<evidence type="ECO:0000313" key="2">
    <source>
        <dbReference type="EMBL" id="ETS76553.1"/>
    </source>
</evidence>
<dbReference type="GeneID" id="19276953"/>
<dbReference type="PANTHER" id="PTHR37017">
    <property type="entry name" value="AB HYDROLASE-1 DOMAIN-CONTAINING PROTEIN-RELATED"/>
    <property type="match status" value="1"/>
</dbReference>
<dbReference type="InterPro" id="IPR029058">
    <property type="entry name" value="AB_hydrolase_fold"/>
</dbReference>
<dbReference type="Proteomes" id="UP000030651">
    <property type="component" value="Unassembled WGS sequence"/>
</dbReference>
<dbReference type="PANTHER" id="PTHR37017:SF13">
    <property type="entry name" value="AB HYDROLASE-1 DOMAIN-CONTAINING PROTEIN"/>
    <property type="match status" value="1"/>
</dbReference>
<evidence type="ECO:0000259" key="1">
    <source>
        <dbReference type="Pfam" id="PF12697"/>
    </source>
</evidence>
<dbReference type="Pfam" id="PF12697">
    <property type="entry name" value="Abhydrolase_6"/>
    <property type="match status" value="1"/>
</dbReference>
<name>W3WRS2_PESFW</name>
<dbReference type="InterPro" id="IPR052897">
    <property type="entry name" value="Sec-Metab_Biosynth_Hydrolase"/>
</dbReference>
<feature type="domain" description="AB hydrolase-1" evidence="1">
    <location>
        <begin position="12"/>
        <end position="237"/>
    </location>
</feature>
<dbReference type="Gene3D" id="3.40.50.1820">
    <property type="entry name" value="alpha/beta hydrolase"/>
    <property type="match status" value="1"/>
</dbReference>
<accession>W3WRS2</accession>
<reference evidence="3" key="1">
    <citation type="journal article" date="2015" name="BMC Genomics">
        <title>Genomic and transcriptomic analysis of the endophytic fungus Pestalotiopsis fici reveals its lifestyle and high potential for synthesis of natural products.</title>
        <authorList>
            <person name="Wang X."/>
            <person name="Zhang X."/>
            <person name="Liu L."/>
            <person name="Xiang M."/>
            <person name="Wang W."/>
            <person name="Sun X."/>
            <person name="Che Y."/>
            <person name="Guo L."/>
            <person name="Liu G."/>
            <person name="Guo L."/>
            <person name="Wang C."/>
            <person name="Yin W.B."/>
            <person name="Stadler M."/>
            <person name="Zhang X."/>
            <person name="Liu X."/>
        </authorList>
    </citation>
    <scope>NUCLEOTIDE SEQUENCE [LARGE SCALE GENOMIC DNA]</scope>
    <source>
        <strain evidence="3">W106-1 / CGMCC3.15140</strain>
    </source>
</reference>
<organism evidence="2 3">
    <name type="scientific">Pestalotiopsis fici (strain W106-1 / CGMCC3.15140)</name>
    <dbReference type="NCBI Taxonomy" id="1229662"/>
    <lineage>
        <taxon>Eukaryota</taxon>
        <taxon>Fungi</taxon>
        <taxon>Dikarya</taxon>
        <taxon>Ascomycota</taxon>
        <taxon>Pezizomycotina</taxon>
        <taxon>Sordariomycetes</taxon>
        <taxon>Xylariomycetidae</taxon>
        <taxon>Amphisphaeriales</taxon>
        <taxon>Sporocadaceae</taxon>
        <taxon>Pestalotiopsis</taxon>
    </lineage>
</organism>
<dbReference type="SUPFAM" id="SSF53474">
    <property type="entry name" value="alpha/beta-Hydrolases"/>
    <property type="match status" value="1"/>
</dbReference>
<dbReference type="EMBL" id="KI912117">
    <property type="protein sequence ID" value="ETS76553.1"/>
    <property type="molecule type" value="Genomic_DNA"/>
</dbReference>